<dbReference type="AlphaFoldDB" id="A0A1H2W5C7"/>
<proteinExistence type="predicted"/>
<dbReference type="STRING" id="985054.SAMN05444358_1011668"/>
<evidence type="ECO:0000313" key="2">
    <source>
        <dbReference type="Proteomes" id="UP000183400"/>
    </source>
</evidence>
<accession>A0A1H2W5C7</accession>
<evidence type="ECO:0000313" key="1">
    <source>
        <dbReference type="EMBL" id="SDW75289.1"/>
    </source>
</evidence>
<dbReference type="EMBL" id="FNNP01000001">
    <property type="protein sequence ID" value="SDW75289.1"/>
    <property type="molecule type" value="Genomic_DNA"/>
</dbReference>
<reference evidence="2" key="1">
    <citation type="submission" date="2016-10" db="EMBL/GenBank/DDBJ databases">
        <authorList>
            <person name="Varghese N."/>
            <person name="Submissions S."/>
        </authorList>
    </citation>
    <scope>NUCLEOTIDE SEQUENCE [LARGE SCALE GENOMIC DNA]</scope>
    <source>
        <strain evidence="2">DSM 27839</strain>
    </source>
</reference>
<protein>
    <submittedName>
        <fullName evidence="1">Uncharacterized protein</fullName>
    </submittedName>
</protein>
<gene>
    <name evidence="1" type="ORF">SAMN05444358_1011668</name>
</gene>
<name>A0A1H2W5C7_9RHOB</name>
<dbReference type="Proteomes" id="UP000183400">
    <property type="component" value="Unassembled WGS sequence"/>
</dbReference>
<sequence length="100" mass="11339">MQWPEHHMNRRPQKRCTGRIDQCALAGKTRQTLVMSGGALTVRQRIERCGGAPQFSPQSTINRLGTKPLLKLSFLRPVYIRCEIWCINPARCSGCEKNGE</sequence>
<keyword evidence="2" id="KW-1185">Reference proteome</keyword>
<organism evidence="1 2">
    <name type="scientific">Ruegeria halocynthiae</name>
    <dbReference type="NCBI Taxonomy" id="985054"/>
    <lineage>
        <taxon>Bacteria</taxon>
        <taxon>Pseudomonadati</taxon>
        <taxon>Pseudomonadota</taxon>
        <taxon>Alphaproteobacteria</taxon>
        <taxon>Rhodobacterales</taxon>
        <taxon>Roseobacteraceae</taxon>
        <taxon>Ruegeria</taxon>
    </lineage>
</organism>